<feature type="domain" description="NlpC/P60" evidence="5">
    <location>
        <begin position="96"/>
        <end position="224"/>
    </location>
</feature>
<dbReference type="GO" id="GO:0006508">
    <property type="term" value="P:proteolysis"/>
    <property type="evidence" value="ECO:0007669"/>
    <property type="project" value="UniProtKB-KW"/>
</dbReference>
<evidence type="ECO:0000256" key="1">
    <source>
        <dbReference type="ARBA" id="ARBA00007074"/>
    </source>
</evidence>
<evidence type="ECO:0000313" key="6">
    <source>
        <dbReference type="EMBL" id="RUS29807.1"/>
    </source>
</evidence>
<dbReference type="InterPro" id="IPR000064">
    <property type="entry name" value="NLP_P60_dom"/>
</dbReference>
<keyword evidence="2" id="KW-0645">Protease</keyword>
<comment type="caution">
    <text evidence="6">The sequence shown here is derived from an EMBL/GenBank/DDBJ whole genome shotgun (WGS) entry which is preliminary data.</text>
</comment>
<dbReference type="PANTHER" id="PTHR47359">
    <property type="entry name" value="PEPTIDOGLYCAN DL-ENDOPEPTIDASE CWLO"/>
    <property type="match status" value="1"/>
</dbReference>
<name>A0A433QJ25_9FUNG</name>
<organism evidence="6 7">
    <name type="scientific">Jimgerdemannia flammicorona</name>
    <dbReference type="NCBI Taxonomy" id="994334"/>
    <lineage>
        <taxon>Eukaryota</taxon>
        <taxon>Fungi</taxon>
        <taxon>Fungi incertae sedis</taxon>
        <taxon>Mucoromycota</taxon>
        <taxon>Mucoromycotina</taxon>
        <taxon>Endogonomycetes</taxon>
        <taxon>Endogonales</taxon>
        <taxon>Endogonaceae</taxon>
        <taxon>Jimgerdemannia</taxon>
    </lineage>
</organism>
<dbReference type="InterPro" id="IPR051794">
    <property type="entry name" value="PG_Endopeptidase_C40"/>
</dbReference>
<sequence length="224" mass="24162">MLANSSIQPATPHCNELPHFARYHLLDFCQHSRYLRKADLNIRADPNSHSTNIGKYPKGTCIVVVCRIRGEVVSGNRTGVDRILCVPDRNTPTGPSNKGAAIVAKAKSQLGVPYSWTGGDCNGLTYGTGSGAHTNGFDCSGLTLYAVCQVTGIKLPHYTGDQYTLSGCQHLPFASKQPGDLIFYNDHVTIYMGNGQMIEALHTGAVVRISPVHPGAFSKVTTCW</sequence>
<evidence type="ECO:0000259" key="5">
    <source>
        <dbReference type="PROSITE" id="PS51935"/>
    </source>
</evidence>
<keyword evidence="7" id="KW-1185">Reference proteome</keyword>
<proteinExistence type="inferred from homology"/>
<evidence type="ECO:0000256" key="2">
    <source>
        <dbReference type="ARBA" id="ARBA00022670"/>
    </source>
</evidence>
<keyword evidence="3" id="KW-0378">Hydrolase</keyword>
<reference evidence="6 7" key="1">
    <citation type="journal article" date="2018" name="New Phytol.">
        <title>Phylogenomics of Endogonaceae and evolution of mycorrhizas within Mucoromycota.</title>
        <authorList>
            <person name="Chang Y."/>
            <person name="Desiro A."/>
            <person name="Na H."/>
            <person name="Sandor L."/>
            <person name="Lipzen A."/>
            <person name="Clum A."/>
            <person name="Barry K."/>
            <person name="Grigoriev I.V."/>
            <person name="Martin F.M."/>
            <person name="Stajich J.E."/>
            <person name="Smith M.E."/>
            <person name="Bonito G."/>
            <person name="Spatafora J.W."/>
        </authorList>
    </citation>
    <scope>NUCLEOTIDE SEQUENCE [LARGE SCALE GENOMIC DNA]</scope>
    <source>
        <strain evidence="6 7">AD002</strain>
    </source>
</reference>
<evidence type="ECO:0000256" key="3">
    <source>
        <dbReference type="ARBA" id="ARBA00022801"/>
    </source>
</evidence>
<dbReference type="InterPro" id="IPR038765">
    <property type="entry name" value="Papain-like_cys_pep_sf"/>
</dbReference>
<dbReference type="SUPFAM" id="SSF54001">
    <property type="entry name" value="Cysteine proteinases"/>
    <property type="match status" value="1"/>
</dbReference>
<dbReference type="Proteomes" id="UP000274822">
    <property type="component" value="Unassembled WGS sequence"/>
</dbReference>
<evidence type="ECO:0000256" key="4">
    <source>
        <dbReference type="ARBA" id="ARBA00022807"/>
    </source>
</evidence>
<dbReference type="GO" id="GO:0008234">
    <property type="term" value="F:cysteine-type peptidase activity"/>
    <property type="evidence" value="ECO:0007669"/>
    <property type="project" value="UniProtKB-KW"/>
</dbReference>
<dbReference type="EMBL" id="RBNJ01004671">
    <property type="protein sequence ID" value="RUS29807.1"/>
    <property type="molecule type" value="Genomic_DNA"/>
</dbReference>
<dbReference type="Pfam" id="PF00877">
    <property type="entry name" value="NLPC_P60"/>
    <property type="match status" value="1"/>
</dbReference>
<dbReference type="Gene3D" id="3.90.1720.10">
    <property type="entry name" value="endopeptidase domain like (from Nostoc punctiforme)"/>
    <property type="match status" value="1"/>
</dbReference>
<accession>A0A433QJ25</accession>
<dbReference type="AlphaFoldDB" id="A0A433QJ25"/>
<gene>
    <name evidence="6" type="ORF">BC938DRAFT_480222</name>
</gene>
<protein>
    <recommendedName>
        <fullName evidence="5">NlpC/P60 domain-containing protein</fullName>
    </recommendedName>
</protein>
<keyword evidence="4" id="KW-0788">Thiol protease</keyword>
<dbReference type="PROSITE" id="PS51935">
    <property type="entry name" value="NLPC_P60"/>
    <property type="match status" value="1"/>
</dbReference>
<comment type="similarity">
    <text evidence="1">Belongs to the peptidase C40 family.</text>
</comment>
<evidence type="ECO:0000313" key="7">
    <source>
        <dbReference type="Proteomes" id="UP000274822"/>
    </source>
</evidence>
<dbReference type="PANTHER" id="PTHR47359:SF3">
    <property type="entry name" value="NLP_P60 DOMAIN-CONTAINING PROTEIN-RELATED"/>
    <property type="match status" value="1"/>
</dbReference>